<dbReference type="EnsemblPlants" id="AET5Gv21053900.9">
    <property type="protein sequence ID" value="AET5Gv21053900.9"/>
    <property type="gene ID" value="AET5Gv21053900"/>
</dbReference>
<protein>
    <submittedName>
        <fullName evidence="2">Uncharacterized protein</fullName>
    </submittedName>
</protein>
<keyword evidence="3" id="KW-1185">Reference proteome</keyword>
<evidence type="ECO:0000313" key="2">
    <source>
        <dbReference type="EnsemblPlants" id="AET5Gv21053900.9"/>
    </source>
</evidence>
<name>A0A453M5F1_AEGTS</name>
<evidence type="ECO:0000313" key="3">
    <source>
        <dbReference type="Proteomes" id="UP000015105"/>
    </source>
</evidence>
<dbReference type="Proteomes" id="UP000015105">
    <property type="component" value="Chromosome 5D"/>
</dbReference>
<feature type="region of interest" description="Disordered" evidence="1">
    <location>
        <begin position="77"/>
        <end position="119"/>
    </location>
</feature>
<feature type="region of interest" description="Disordered" evidence="1">
    <location>
        <begin position="1"/>
        <end position="32"/>
    </location>
</feature>
<reference evidence="2" key="5">
    <citation type="journal article" date="2021" name="G3 (Bethesda)">
        <title>Aegilops tauschii genome assembly Aet v5.0 features greater sequence contiguity and improved annotation.</title>
        <authorList>
            <person name="Wang L."/>
            <person name="Zhu T."/>
            <person name="Rodriguez J.C."/>
            <person name="Deal K.R."/>
            <person name="Dubcovsky J."/>
            <person name="McGuire P.E."/>
            <person name="Lux T."/>
            <person name="Spannagl M."/>
            <person name="Mayer K.F.X."/>
            <person name="Baldrich P."/>
            <person name="Meyers B.C."/>
            <person name="Huo N."/>
            <person name="Gu Y.Q."/>
            <person name="Zhou H."/>
            <person name="Devos K.M."/>
            <person name="Bennetzen J.L."/>
            <person name="Unver T."/>
            <person name="Budak H."/>
            <person name="Gulick P.J."/>
            <person name="Galiba G."/>
            <person name="Kalapos B."/>
            <person name="Nelson D.R."/>
            <person name="Li P."/>
            <person name="You F.M."/>
            <person name="Luo M.C."/>
            <person name="Dvorak J."/>
        </authorList>
    </citation>
    <scope>NUCLEOTIDE SEQUENCE [LARGE SCALE GENOMIC DNA]</scope>
    <source>
        <strain evidence="2">cv. AL8/78</strain>
    </source>
</reference>
<reference evidence="2" key="4">
    <citation type="submission" date="2019-03" db="UniProtKB">
        <authorList>
            <consortium name="EnsemblPlants"/>
        </authorList>
    </citation>
    <scope>IDENTIFICATION</scope>
</reference>
<proteinExistence type="predicted"/>
<sequence>AKSSGTRLGRGGAHDAAGGRNPARTPHHTTVTEREAALRAGQVRKGQAGRYFGAPSPPTLAKASQVRAPFLHPQLFFAPFGSSPPPSSLQPSISSPPDSLGFLPTPAPRSPQPRRLRPA</sequence>
<organism evidence="2 3">
    <name type="scientific">Aegilops tauschii subsp. strangulata</name>
    <name type="common">Goatgrass</name>
    <dbReference type="NCBI Taxonomy" id="200361"/>
    <lineage>
        <taxon>Eukaryota</taxon>
        <taxon>Viridiplantae</taxon>
        <taxon>Streptophyta</taxon>
        <taxon>Embryophyta</taxon>
        <taxon>Tracheophyta</taxon>
        <taxon>Spermatophyta</taxon>
        <taxon>Magnoliopsida</taxon>
        <taxon>Liliopsida</taxon>
        <taxon>Poales</taxon>
        <taxon>Poaceae</taxon>
        <taxon>BOP clade</taxon>
        <taxon>Pooideae</taxon>
        <taxon>Triticodae</taxon>
        <taxon>Triticeae</taxon>
        <taxon>Triticinae</taxon>
        <taxon>Aegilops</taxon>
    </lineage>
</organism>
<dbReference type="AlphaFoldDB" id="A0A453M5F1"/>
<reference evidence="3" key="1">
    <citation type="journal article" date="2014" name="Science">
        <title>Ancient hybridizations among the ancestral genomes of bread wheat.</title>
        <authorList>
            <consortium name="International Wheat Genome Sequencing Consortium,"/>
            <person name="Marcussen T."/>
            <person name="Sandve S.R."/>
            <person name="Heier L."/>
            <person name="Spannagl M."/>
            <person name="Pfeifer M."/>
            <person name="Jakobsen K.S."/>
            <person name="Wulff B.B."/>
            <person name="Steuernagel B."/>
            <person name="Mayer K.F."/>
            <person name="Olsen O.A."/>
        </authorList>
    </citation>
    <scope>NUCLEOTIDE SEQUENCE [LARGE SCALE GENOMIC DNA]</scope>
    <source>
        <strain evidence="3">cv. AL8/78</strain>
    </source>
</reference>
<accession>A0A453M5F1</accession>
<feature type="compositionally biased region" description="Low complexity" evidence="1">
    <location>
        <begin position="89"/>
        <end position="99"/>
    </location>
</feature>
<reference evidence="3" key="2">
    <citation type="journal article" date="2017" name="Nat. Plants">
        <title>The Aegilops tauschii genome reveals multiple impacts of transposons.</title>
        <authorList>
            <person name="Zhao G."/>
            <person name="Zou C."/>
            <person name="Li K."/>
            <person name="Wang K."/>
            <person name="Li T."/>
            <person name="Gao L."/>
            <person name="Zhang X."/>
            <person name="Wang H."/>
            <person name="Yang Z."/>
            <person name="Liu X."/>
            <person name="Jiang W."/>
            <person name="Mao L."/>
            <person name="Kong X."/>
            <person name="Jiao Y."/>
            <person name="Jia J."/>
        </authorList>
    </citation>
    <scope>NUCLEOTIDE SEQUENCE [LARGE SCALE GENOMIC DNA]</scope>
    <source>
        <strain evidence="3">cv. AL8/78</strain>
    </source>
</reference>
<reference evidence="2" key="3">
    <citation type="journal article" date="2017" name="Nature">
        <title>Genome sequence of the progenitor of the wheat D genome Aegilops tauschii.</title>
        <authorList>
            <person name="Luo M.C."/>
            <person name="Gu Y.Q."/>
            <person name="Puiu D."/>
            <person name="Wang H."/>
            <person name="Twardziok S.O."/>
            <person name="Deal K.R."/>
            <person name="Huo N."/>
            <person name="Zhu T."/>
            <person name="Wang L."/>
            <person name="Wang Y."/>
            <person name="McGuire P.E."/>
            <person name="Liu S."/>
            <person name="Long H."/>
            <person name="Ramasamy R.K."/>
            <person name="Rodriguez J.C."/>
            <person name="Van S.L."/>
            <person name="Yuan L."/>
            <person name="Wang Z."/>
            <person name="Xia Z."/>
            <person name="Xiao L."/>
            <person name="Anderson O.D."/>
            <person name="Ouyang S."/>
            <person name="Liang Y."/>
            <person name="Zimin A.V."/>
            <person name="Pertea G."/>
            <person name="Qi P."/>
            <person name="Bennetzen J.L."/>
            <person name="Dai X."/>
            <person name="Dawson M.W."/>
            <person name="Muller H.G."/>
            <person name="Kugler K."/>
            <person name="Rivarola-Duarte L."/>
            <person name="Spannagl M."/>
            <person name="Mayer K.F.X."/>
            <person name="Lu F.H."/>
            <person name="Bevan M.W."/>
            <person name="Leroy P."/>
            <person name="Li P."/>
            <person name="You F.M."/>
            <person name="Sun Q."/>
            <person name="Liu Z."/>
            <person name="Lyons E."/>
            <person name="Wicker T."/>
            <person name="Salzberg S.L."/>
            <person name="Devos K.M."/>
            <person name="Dvorak J."/>
        </authorList>
    </citation>
    <scope>NUCLEOTIDE SEQUENCE [LARGE SCALE GENOMIC DNA]</scope>
    <source>
        <strain evidence="2">cv. AL8/78</strain>
    </source>
</reference>
<dbReference type="Gramene" id="AET5Gv21053900.9">
    <property type="protein sequence ID" value="AET5Gv21053900.9"/>
    <property type="gene ID" value="AET5Gv21053900"/>
</dbReference>
<evidence type="ECO:0000256" key="1">
    <source>
        <dbReference type="SAM" id="MobiDB-lite"/>
    </source>
</evidence>